<name>X1RIW1_9ZZZZ</name>
<comment type="caution">
    <text evidence="1">The sequence shown here is derived from an EMBL/GenBank/DDBJ whole genome shotgun (WGS) entry which is preliminary data.</text>
</comment>
<dbReference type="EMBL" id="BARV01045234">
    <property type="protein sequence ID" value="GAI66921.1"/>
    <property type="molecule type" value="Genomic_DNA"/>
</dbReference>
<reference evidence="1" key="1">
    <citation type="journal article" date="2014" name="Front. Microbiol.">
        <title>High frequency of phylogenetically diverse reductive dehalogenase-homologous genes in deep subseafloor sedimentary metagenomes.</title>
        <authorList>
            <person name="Kawai M."/>
            <person name="Futagami T."/>
            <person name="Toyoda A."/>
            <person name="Takaki Y."/>
            <person name="Nishi S."/>
            <person name="Hori S."/>
            <person name="Arai W."/>
            <person name="Tsubouchi T."/>
            <person name="Morono Y."/>
            <person name="Uchiyama I."/>
            <person name="Ito T."/>
            <person name="Fujiyama A."/>
            <person name="Inagaki F."/>
            <person name="Takami H."/>
        </authorList>
    </citation>
    <scope>NUCLEOTIDE SEQUENCE</scope>
    <source>
        <strain evidence="1">Expedition CK06-06</strain>
    </source>
</reference>
<feature type="non-terminal residue" evidence="1">
    <location>
        <position position="1"/>
    </location>
</feature>
<accession>X1RIW1</accession>
<dbReference type="AlphaFoldDB" id="X1RIW1"/>
<sequence length="33" mass="3796">CTIDRKQGAEKNIKKAGYKFESILTKNDLEIKI</sequence>
<organism evidence="1">
    <name type="scientific">marine sediment metagenome</name>
    <dbReference type="NCBI Taxonomy" id="412755"/>
    <lineage>
        <taxon>unclassified sequences</taxon>
        <taxon>metagenomes</taxon>
        <taxon>ecological metagenomes</taxon>
    </lineage>
</organism>
<evidence type="ECO:0000313" key="1">
    <source>
        <dbReference type="EMBL" id="GAI66921.1"/>
    </source>
</evidence>
<proteinExistence type="predicted"/>
<gene>
    <name evidence="1" type="ORF">S06H3_66406</name>
</gene>
<protein>
    <submittedName>
        <fullName evidence="1">Uncharacterized protein</fullName>
    </submittedName>
</protein>